<evidence type="ECO:0000256" key="1">
    <source>
        <dbReference type="SAM" id="MobiDB-lite"/>
    </source>
</evidence>
<dbReference type="Proteomes" id="UP000639403">
    <property type="component" value="Unassembled WGS sequence"/>
</dbReference>
<dbReference type="InterPro" id="IPR021709">
    <property type="entry name" value="DUF3292"/>
</dbReference>
<reference evidence="2" key="1">
    <citation type="submission" date="2020-11" db="EMBL/GenBank/DDBJ databases">
        <authorList>
            <person name="Koelle M."/>
            <person name="Horta M.A.C."/>
            <person name="Nowrousian M."/>
            <person name="Ohm R.A."/>
            <person name="Benz P."/>
            <person name="Pilgard A."/>
        </authorList>
    </citation>
    <scope>NUCLEOTIDE SEQUENCE</scope>
    <source>
        <strain evidence="2">FPRL280</strain>
    </source>
</reference>
<evidence type="ECO:0000313" key="2">
    <source>
        <dbReference type="EMBL" id="KAF9809313.1"/>
    </source>
</evidence>
<proteinExistence type="predicted"/>
<organism evidence="2 3">
    <name type="scientific">Rhodonia placenta</name>
    <dbReference type="NCBI Taxonomy" id="104341"/>
    <lineage>
        <taxon>Eukaryota</taxon>
        <taxon>Fungi</taxon>
        <taxon>Dikarya</taxon>
        <taxon>Basidiomycota</taxon>
        <taxon>Agaricomycotina</taxon>
        <taxon>Agaricomycetes</taxon>
        <taxon>Polyporales</taxon>
        <taxon>Adustoporiaceae</taxon>
        <taxon>Rhodonia</taxon>
    </lineage>
</organism>
<feature type="region of interest" description="Disordered" evidence="1">
    <location>
        <begin position="55"/>
        <end position="86"/>
    </location>
</feature>
<reference evidence="2" key="2">
    <citation type="journal article" name="Front. Microbiol.">
        <title>Degradative Capacity of Two Strains of Rhodonia placenta: From Phenotype to Genotype.</title>
        <authorList>
            <person name="Kolle M."/>
            <person name="Horta M.A.C."/>
            <person name="Nowrousian M."/>
            <person name="Ohm R.A."/>
            <person name="Benz J.P."/>
            <person name="Pilgard A."/>
        </authorList>
    </citation>
    <scope>NUCLEOTIDE SEQUENCE</scope>
    <source>
        <strain evidence="2">FPRL280</strain>
    </source>
</reference>
<gene>
    <name evidence="2" type="ORF">IEO21_07462</name>
</gene>
<accession>A0A8H7NXZ8</accession>
<dbReference type="Pfam" id="PF11696">
    <property type="entry name" value="DUF3292"/>
    <property type="match status" value="1"/>
</dbReference>
<name>A0A8H7NXZ8_9APHY</name>
<evidence type="ECO:0000313" key="3">
    <source>
        <dbReference type="Proteomes" id="UP000639403"/>
    </source>
</evidence>
<sequence length="175" mass="19927">MPKDISSTVRYQQLFRAESREQRRYHPYKQRQCACYNWEDDTVSTTSATWLRVPEPDVDEEKQVSPVDKPDTRFEPTENLATAPDGNPLMQADTDVIAQAVELPPDPDKSIDVQFDVKNLEVRDVGWNSDLAQLPPTVVNGLSNEDLFALIRRSNKVCEVTCLFGIYSLLSNSFM</sequence>
<dbReference type="AlphaFoldDB" id="A0A8H7NXZ8"/>
<comment type="caution">
    <text evidence="2">The sequence shown here is derived from an EMBL/GenBank/DDBJ whole genome shotgun (WGS) entry which is preliminary data.</text>
</comment>
<dbReference type="EMBL" id="JADOXO010000211">
    <property type="protein sequence ID" value="KAF9809313.1"/>
    <property type="molecule type" value="Genomic_DNA"/>
</dbReference>
<protein>
    <submittedName>
        <fullName evidence="2">Uncharacterized protein</fullName>
    </submittedName>
</protein>